<dbReference type="SUPFAM" id="SSF69047">
    <property type="entry name" value="Hypothetical protein YjbJ"/>
    <property type="match status" value="1"/>
</dbReference>
<dbReference type="Pfam" id="PF05532">
    <property type="entry name" value="CsbD"/>
    <property type="match status" value="1"/>
</dbReference>
<evidence type="ECO:0000259" key="2">
    <source>
        <dbReference type="Pfam" id="PF05532"/>
    </source>
</evidence>
<feature type="domain" description="CsbD-like" evidence="2">
    <location>
        <begin position="4"/>
        <end position="56"/>
    </location>
</feature>
<comment type="similarity">
    <text evidence="1">Belongs to the UPF0337 (CsbD) family.</text>
</comment>
<dbReference type="RefSeq" id="WP_261501647.1">
    <property type="nucleotide sequence ID" value="NZ_JAODYH010000008.1"/>
</dbReference>
<gene>
    <name evidence="3" type="ORF">N0K08_17290</name>
</gene>
<keyword evidence="4" id="KW-1185">Reference proteome</keyword>
<sequence>MNKDQIKGALKDAAGKVQQKAGEVINCRQQQVKGIAKQVEGKTQKAVGDVKEAAKDALK</sequence>
<name>A0ABT2PPK0_9BURK</name>
<evidence type="ECO:0000313" key="3">
    <source>
        <dbReference type="EMBL" id="MCT9812400.1"/>
    </source>
</evidence>
<dbReference type="InterPro" id="IPR036629">
    <property type="entry name" value="YjbJ_sf"/>
</dbReference>
<proteinExistence type="inferred from homology"/>
<dbReference type="InterPro" id="IPR008462">
    <property type="entry name" value="CsbD"/>
</dbReference>
<dbReference type="Gene3D" id="1.10.1470.10">
    <property type="entry name" value="YjbJ"/>
    <property type="match status" value="1"/>
</dbReference>
<reference evidence="3 4" key="1">
    <citation type="submission" date="2022-09" db="EMBL/GenBank/DDBJ databases">
        <title>Draft genome of isolate Be4.</title>
        <authorList>
            <person name="Sanchez-Castro I."/>
            <person name="Martinez-Rodriguez P."/>
            <person name="Descostes M."/>
            <person name="Merroun M."/>
        </authorList>
    </citation>
    <scope>NUCLEOTIDE SEQUENCE [LARGE SCALE GENOMIC DNA]</scope>
    <source>
        <strain evidence="3 4">Be4</strain>
    </source>
</reference>
<accession>A0ABT2PPK0</accession>
<dbReference type="Proteomes" id="UP001525968">
    <property type="component" value="Unassembled WGS sequence"/>
</dbReference>
<evidence type="ECO:0000256" key="1">
    <source>
        <dbReference type="ARBA" id="ARBA00009129"/>
    </source>
</evidence>
<organism evidence="3 4">
    <name type="scientific">Acidovorax bellezanensis</name>
    <dbReference type="NCBI Taxonomy" id="2976702"/>
    <lineage>
        <taxon>Bacteria</taxon>
        <taxon>Pseudomonadati</taxon>
        <taxon>Pseudomonadota</taxon>
        <taxon>Betaproteobacteria</taxon>
        <taxon>Burkholderiales</taxon>
        <taxon>Comamonadaceae</taxon>
        <taxon>Acidovorax</taxon>
    </lineage>
</organism>
<evidence type="ECO:0000313" key="4">
    <source>
        <dbReference type="Proteomes" id="UP001525968"/>
    </source>
</evidence>
<dbReference type="EMBL" id="JAODYH010000008">
    <property type="protein sequence ID" value="MCT9812400.1"/>
    <property type="molecule type" value="Genomic_DNA"/>
</dbReference>
<protein>
    <submittedName>
        <fullName evidence="3">CsbD family protein</fullName>
    </submittedName>
</protein>
<comment type="caution">
    <text evidence="3">The sequence shown here is derived from an EMBL/GenBank/DDBJ whole genome shotgun (WGS) entry which is preliminary data.</text>
</comment>